<dbReference type="PANTHER" id="PTHR43283">
    <property type="entry name" value="BETA-LACTAMASE-RELATED"/>
    <property type="match status" value="1"/>
</dbReference>
<dbReference type="Pfam" id="PF00144">
    <property type="entry name" value="Beta-lactamase"/>
    <property type="match status" value="1"/>
</dbReference>
<dbReference type="SUPFAM" id="SSF56601">
    <property type="entry name" value="beta-lactamase/transpeptidase-like"/>
    <property type="match status" value="1"/>
</dbReference>
<gene>
    <name evidence="2" type="ORF">ABZV61_19625</name>
</gene>
<dbReference type="InterPro" id="IPR012338">
    <property type="entry name" value="Beta-lactam/transpept-like"/>
</dbReference>
<dbReference type="RefSeq" id="WP_356499945.1">
    <property type="nucleotide sequence ID" value="NZ_JBEXEF010000215.1"/>
</dbReference>
<reference evidence="2 3" key="1">
    <citation type="submission" date="2024-06" db="EMBL/GenBank/DDBJ databases">
        <title>The Natural Products Discovery Center: Release of the First 8490 Sequenced Strains for Exploring Actinobacteria Biosynthetic Diversity.</title>
        <authorList>
            <person name="Kalkreuter E."/>
            <person name="Kautsar S.A."/>
            <person name="Yang D."/>
            <person name="Bader C.D."/>
            <person name="Teijaro C.N."/>
            <person name="Fluegel L."/>
            <person name="Davis C.M."/>
            <person name="Simpson J.R."/>
            <person name="Lauterbach L."/>
            <person name="Steele A.D."/>
            <person name="Gui C."/>
            <person name="Meng S."/>
            <person name="Li G."/>
            <person name="Viehrig K."/>
            <person name="Ye F."/>
            <person name="Su P."/>
            <person name="Kiefer A.F."/>
            <person name="Nichols A."/>
            <person name="Cepeda A.J."/>
            <person name="Yan W."/>
            <person name="Fan B."/>
            <person name="Jiang Y."/>
            <person name="Adhikari A."/>
            <person name="Zheng C.-J."/>
            <person name="Schuster L."/>
            <person name="Cowan T.M."/>
            <person name="Smanski M.J."/>
            <person name="Chevrette M.G."/>
            <person name="De Carvalho L.P.S."/>
            <person name="Shen B."/>
        </authorList>
    </citation>
    <scope>NUCLEOTIDE SEQUENCE [LARGE SCALE GENOMIC DNA]</scope>
    <source>
        <strain evidence="2 3">NPDC005137</strain>
    </source>
</reference>
<sequence length="278" mass="29290">MLRNSAPPLARHGHDPAAFVEIGSLTKVLTGTVLVRMARAGLLGLDDPVEQWLPTPPGSGITLRNLADHTSGLQRLPPGLTGPDPYAAFDGDALQALLGRLGEVTVRQPGQEAEYSNLGYAVLGAALVSAAGRPYEELLREHVLTPLGVDEVTAHPPADRLLGARSLFGRERDRWTLDGPMLPAGGLWATPRALATVVTGLLLERTLGEPAPSWQSAGPLLWHNGATRDASAFTGAVPRTGNWVLVHRLGGSPDRTDKIGLGLLAAGNTAERNEGEHA</sequence>
<dbReference type="InterPro" id="IPR001466">
    <property type="entry name" value="Beta-lactam-related"/>
</dbReference>
<proteinExistence type="predicted"/>
<evidence type="ECO:0000313" key="3">
    <source>
        <dbReference type="Proteomes" id="UP001550044"/>
    </source>
</evidence>
<evidence type="ECO:0000313" key="2">
    <source>
        <dbReference type="EMBL" id="MET8434966.1"/>
    </source>
</evidence>
<name>A0ABV2UAT1_9ACTN</name>
<comment type="caution">
    <text evidence="2">The sequence shown here is derived from an EMBL/GenBank/DDBJ whole genome shotgun (WGS) entry which is preliminary data.</text>
</comment>
<keyword evidence="3" id="KW-1185">Reference proteome</keyword>
<dbReference type="Gene3D" id="3.40.710.10">
    <property type="entry name" value="DD-peptidase/beta-lactamase superfamily"/>
    <property type="match status" value="1"/>
</dbReference>
<dbReference type="InterPro" id="IPR050789">
    <property type="entry name" value="Diverse_Enzym_Activities"/>
</dbReference>
<keyword evidence="2" id="KW-0378">Hydrolase</keyword>
<dbReference type="EMBL" id="JBEXIP010000014">
    <property type="protein sequence ID" value="MET8434966.1"/>
    <property type="molecule type" value="Genomic_DNA"/>
</dbReference>
<accession>A0ABV2UAT1</accession>
<evidence type="ECO:0000259" key="1">
    <source>
        <dbReference type="Pfam" id="PF00144"/>
    </source>
</evidence>
<dbReference type="EC" id="3.1.1.103" evidence="2"/>
<dbReference type="GO" id="GO:0016787">
    <property type="term" value="F:hydrolase activity"/>
    <property type="evidence" value="ECO:0007669"/>
    <property type="project" value="UniProtKB-KW"/>
</dbReference>
<organism evidence="2 3">
    <name type="scientific">Streptomyces sp. 900116325</name>
    <dbReference type="NCBI Taxonomy" id="3154295"/>
    <lineage>
        <taxon>Bacteria</taxon>
        <taxon>Bacillati</taxon>
        <taxon>Actinomycetota</taxon>
        <taxon>Actinomycetes</taxon>
        <taxon>Kitasatosporales</taxon>
        <taxon>Streptomycetaceae</taxon>
        <taxon>Streptomyces</taxon>
    </lineage>
</organism>
<protein>
    <submittedName>
        <fullName evidence="2">Serine hydrolase domain-containing protein</fullName>
        <ecNumber evidence="2">3.1.1.103</ecNumber>
    </submittedName>
</protein>
<dbReference type="Proteomes" id="UP001550044">
    <property type="component" value="Unassembled WGS sequence"/>
</dbReference>
<feature type="domain" description="Beta-lactamase-related" evidence="1">
    <location>
        <begin position="14"/>
        <end position="219"/>
    </location>
</feature>